<dbReference type="Proteomes" id="UP000229641">
    <property type="component" value="Unassembled WGS sequence"/>
</dbReference>
<dbReference type="GO" id="GO:0003677">
    <property type="term" value="F:DNA binding"/>
    <property type="evidence" value="ECO:0007669"/>
    <property type="project" value="UniProtKB-KW"/>
</dbReference>
<reference evidence="3 4" key="1">
    <citation type="submission" date="2017-09" db="EMBL/GenBank/DDBJ databases">
        <title>Depth-based differentiation of microbial function through sediment-hosted aquifers and enrichment of novel symbionts in the deep terrestrial subsurface.</title>
        <authorList>
            <person name="Probst A.J."/>
            <person name="Ladd B."/>
            <person name="Jarett J.K."/>
            <person name="Geller-Mcgrath D.E."/>
            <person name="Sieber C.M."/>
            <person name="Emerson J.B."/>
            <person name="Anantharaman K."/>
            <person name="Thomas B.C."/>
            <person name="Malmstrom R."/>
            <person name="Stieglmeier M."/>
            <person name="Klingl A."/>
            <person name="Woyke T."/>
            <person name="Ryan C.M."/>
            <person name="Banfield J.F."/>
        </authorList>
    </citation>
    <scope>NUCLEOTIDE SEQUENCE [LARGE SCALE GENOMIC DNA]</scope>
    <source>
        <strain evidence="3">CG11_big_fil_rev_8_21_14_0_20_42_13</strain>
    </source>
</reference>
<evidence type="ECO:0000259" key="2">
    <source>
        <dbReference type="PROSITE" id="PS50943"/>
    </source>
</evidence>
<proteinExistence type="predicted"/>
<dbReference type="CDD" id="cd00093">
    <property type="entry name" value="HTH_XRE"/>
    <property type="match status" value="1"/>
</dbReference>
<dbReference type="PANTHER" id="PTHR46558">
    <property type="entry name" value="TRACRIPTIONAL REGULATORY PROTEIN-RELATED-RELATED"/>
    <property type="match status" value="1"/>
</dbReference>
<gene>
    <name evidence="3" type="ORF">COV72_01720</name>
</gene>
<dbReference type="InterPro" id="IPR025272">
    <property type="entry name" value="SocA_Panacea"/>
</dbReference>
<accession>A0A2H0M1B2</accession>
<keyword evidence="1" id="KW-0238">DNA-binding</keyword>
<dbReference type="Pfam" id="PF01381">
    <property type="entry name" value="HTH_3"/>
    <property type="match status" value="1"/>
</dbReference>
<comment type="caution">
    <text evidence="3">The sequence shown here is derived from an EMBL/GenBank/DDBJ whole genome shotgun (WGS) entry which is preliminary data.</text>
</comment>
<dbReference type="Pfam" id="PF13274">
    <property type="entry name" value="SocA_Panacea"/>
    <property type="match status" value="1"/>
</dbReference>
<dbReference type="SMART" id="SM00530">
    <property type="entry name" value="HTH_XRE"/>
    <property type="match status" value="1"/>
</dbReference>
<dbReference type="PANTHER" id="PTHR46558:SF4">
    <property type="entry name" value="DNA-BIDING PHAGE PROTEIN"/>
    <property type="match status" value="1"/>
</dbReference>
<dbReference type="AlphaFoldDB" id="A0A2H0M1B2"/>
<dbReference type="PROSITE" id="PS50943">
    <property type="entry name" value="HTH_CROC1"/>
    <property type="match status" value="1"/>
</dbReference>
<sequence>MDIFYKKLSQKIKMIRERLGFSQETLAEKLGISRVAISQIENGDRKISAEEIANISKVFHITTDILLDLSKDIEVVLEKTEDKKPQEKPGIRISVPQKNLDKFKEILIYVLSKVGSKPNVGESVLYKLLYFIDFNYYEKYEEQLIGATYIKNHYGPTPIEFVKIVEDMEGKDLKKVQDSYFQYPQTKYLPLRPPDMSKINITGNEQKLIDDVINTLSDMNAKQISDYSHNDVPWQTTEDGEAIDYESVFYRTPPYSVRDYSDDDIQ</sequence>
<feature type="domain" description="HTH cro/C1-type" evidence="2">
    <location>
        <begin position="12"/>
        <end position="66"/>
    </location>
</feature>
<dbReference type="Gene3D" id="1.10.260.40">
    <property type="entry name" value="lambda repressor-like DNA-binding domains"/>
    <property type="match status" value="1"/>
</dbReference>
<dbReference type="SUPFAM" id="SSF47413">
    <property type="entry name" value="lambda repressor-like DNA-binding domains"/>
    <property type="match status" value="1"/>
</dbReference>
<protein>
    <submittedName>
        <fullName evidence="3">XRE family transcriptional regulator</fullName>
    </submittedName>
</protein>
<organism evidence="3 4">
    <name type="scientific">Candidatus Ghiorseimicrobium undicola</name>
    <dbReference type="NCBI Taxonomy" id="1974746"/>
    <lineage>
        <taxon>Bacteria</taxon>
        <taxon>Pseudomonadati</taxon>
        <taxon>Candidatus Omnitrophota</taxon>
        <taxon>Candidatus Ghiorseimicrobium</taxon>
    </lineage>
</organism>
<dbReference type="EMBL" id="PCWA01000024">
    <property type="protein sequence ID" value="PIQ89704.1"/>
    <property type="molecule type" value="Genomic_DNA"/>
</dbReference>
<name>A0A2H0M1B2_9BACT</name>
<dbReference type="InterPro" id="IPR010982">
    <property type="entry name" value="Lambda_DNA-bd_dom_sf"/>
</dbReference>
<evidence type="ECO:0000313" key="3">
    <source>
        <dbReference type="EMBL" id="PIQ89704.1"/>
    </source>
</evidence>
<evidence type="ECO:0000256" key="1">
    <source>
        <dbReference type="ARBA" id="ARBA00023125"/>
    </source>
</evidence>
<dbReference type="InterPro" id="IPR001387">
    <property type="entry name" value="Cro/C1-type_HTH"/>
</dbReference>
<evidence type="ECO:0000313" key="4">
    <source>
        <dbReference type="Proteomes" id="UP000229641"/>
    </source>
</evidence>